<evidence type="ECO:0000313" key="3">
    <source>
        <dbReference type="Proteomes" id="UP000010824"/>
    </source>
</evidence>
<organism evidence="2 3">
    <name type="scientific">Methanoregula formicica (strain DSM 22288 / NBRC 105244 / SMSP)</name>
    <dbReference type="NCBI Taxonomy" id="593750"/>
    <lineage>
        <taxon>Archaea</taxon>
        <taxon>Methanobacteriati</taxon>
        <taxon>Methanobacteriota</taxon>
        <taxon>Stenosarchaea group</taxon>
        <taxon>Methanomicrobia</taxon>
        <taxon>Methanomicrobiales</taxon>
        <taxon>Methanoregulaceae</taxon>
        <taxon>Methanoregula</taxon>
    </lineage>
</organism>
<feature type="transmembrane region" description="Helical" evidence="1">
    <location>
        <begin position="290"/>
        <end position="315"/>
    </location>
</feature>
<feature type="transmembrane region" description="Helical" evidence="1">
    <location>
        <begin position="327"/>
        <end position="349"/>
    </location>
</feature>
<gene>
    <name evidence="2" type="ordered locus">Metfor_2586</name>
</gene>
<dbReference type="SUPFAM" id="SSF143865">
    <property type="entry name" value="CorA soluble domain-like"/>
    <property type="match status" value="1"/>
</dbReference>
<proteinExistence type="predicted"/>
<dbReference type="InterPro" id="IPR002523">
    <property type="entry name" value="MgTranspt_CorA/ZnTranspt_ZntB"/>
</dbReference>
<accession>L0HJU7</accession>
<dbReference type="InParanoid" id="L0HJU7"/>
<keyword evidence="1" id="KW-1133">Transmembrane helix</keyword>
<dbReference type="HOGENOM" id="CLU_772957_0_0_2"/>
<keyword evidence="3" id="KW-1185">Reference proteome</keyword>
<dbReference type="AlphaFoldDB" id="L0HJU7"/>
<dbReference type="RefSeq" id="WP_015286540.1">
    <property type="nucleotide sequence ID" value="NC_019943.1"/>
</dbReference>
<keyword evidence="1" id="KW-0812">Transmembrane</keyword>
<dbReference type="KEGG" id="mfo:Metfor_2586"/>
<dbReference type="InterPro" id="IPR045861">
    <property type="entry name" value="CorA_cytoplasmic_dom"/>
</dbReference>
<dbReference type="Proteomes" id="UP000010824">
    <property type="component" value="Chromosome"/>
</dbReference>
<dbReference type="OrthoDB" id="8867at2157"/>
<dbReference type="GO" id="GO:0016020">
    <property type="term" value="C:membrane"/>
    <property type="evidence" value="ECO:0007669"/>
    <property type="project" value="InterPro"/>
</dbReference>
<dbReference type="STRING" id="593750.Metfor_2586"/>
<name>L0HJU7_METFS</name>
<dbReference type="Gene3D" id="1.20.58.340">
    <property type="entry name" value="Magnesium transport protein CorA, transmembrane region"/>
    <property type="match status" value="1"/>
</dbReference>
<dbReference type="GeneID" id="14309978"/>
<evidence type="ECO:0000256" key="1">
    <source>
        <dbReference type="SAM" id="Phobius"/>
    </source>
</evidence>
<reference evidence="2 3" key="2">
    <citation type="journal article" date="2014" name="Genome Announc.">
        <title>Complete Genome Sequence of Methanoregula formicica SMSPT, a Mesophilic Hydrogenotrophic Methanogen Isolated from a Methanogenic Upflow Anaerobic Sludge Blanket Reactor.</title>
        <authorList>
            <person name="Yamamoto K."/>
            <person name="Tamaki H."/>
            <person name="Cadillo-Quiroz H."/>
            <person name="Imachi H."/>
            <person name="Kyrpides N."/>
            <person name="Woyke T."/>
            <person name="Goodwin L."/>
            <person name="Zinder S.H."/>
            <person name="Kamagata Y."/>
            <person name="Liu W.T."/>
        </authorList>
    </citation>
    <scope>NUCLEOTIDE SEQUENCE [LARGE SCALE GENOMIC DNA]</scope>
    <source>
        <strain evidence="3">DSM 22288 / NBRC 105244 / SMSP</strain>
    </source>
</reference>
<reference evidence="3" key="1">
    <citation type="submission" date="2011-12" db="EMBL/GenBank/DDBJ databases">
        <title>Complete sequence of Methanoregula formicicum SMSP.</title>
        <authorList>
            <person name="Lucas S."/>
            <person name="Han J."/>
            <person name="Lapidus A."/>
            <person name="Cheng J.-F."/>
            <person name="Goodwin L."/>
            <person name="Pitluck S."/>
            <person name="Peters L."/>
            <person name="Ovchinnikova G."/>
            <person name="Teshima H."/>
            <person name="Detter J.C."/>
            <person name="Han C."/>
            <person name="Tapia R."/>
            <person name="Land M."/>
            <person name="Hauser L."/>
            <person name="Kyrpides N."/>
            <person name="Ivanova N."/>
            <person name="Pagani I."/>
            <person name="Imachi H."/>
            <person name="Tamaki H."/>
            <person name="Sekiguchi Y."/>
            <person name="Kamagata Y."/>
            <person name="Cadillo-Quiroz H."/>
            <person name="Zinder S."/>
            <person name="Liu W.-T."/>
            <person name="Woyke T."/>
        </authorList>
    </citation>
    <scope>NUCLEOTIDE SEQUENCE [LARGE SCALE GENOMIC DNA]</scope>
    <source>
        <strain evidence="3">DSM 22288 / NBRC 105244 / SMSP</strain>
    </source>
</reference>
<sequence>MKMHDSQQTTSSSVTVPLSFCILLHPEGRIERLVDLKVEEYFSAVRDASIAWIDCSIHDEDKEIEKLAQLAGFTKVPVPKLTHGFYSAYEDYDTELGIMLPSVTVKGEKMTIHPLFVLIRDNLVLTVHSDQINRLLRFSRYAQQFFKRVAAENTPDKITLTLERIIDENNDRNFEYLREIEMHGDAISKSLIEEKVAKKKVAHDIYRMKHVLIDYLNVLWATKDVVDSLRYGDADLITNDEKLLGRIGILSDNIDRHIELSEQMSNVLSSGLEVMQSIYNNQLQTMNNRFALVTAYLTVLGTAALVPNTIATIAGSGVMEGTMAAQWWYIPMLVATTVIATLVSLLWVVHVWKRREDD</sequence>
<evidence type="ECO:0000313" key="2">
    <source>
        <dbReference type="EMBL" id="AGB03578.1"/>
    </source>
</evidence>
<dbReference type="eggNOG" id="arCOG02265">
    <property type="taxonomic scope" value="Archaea"/>
</dbReference>
<dbReference type="Pfam" id="PF01544">
    <property type="entry name" value="CorA"/>
    <property type="match status" value="1"/>
</dbReference>
<keyword evidence="1" id="KW-0472">Membrane</keyword>
<dbReference type="EMBL" id="CP003167">
    <property type="protein sequence ID" value="AGB03578.1"/>
    <property type="molecule type" value="Genomic_DNA"/>
</dbReference>
<protein>
    <submittedName>
        <fullName evidence="2">Mg2+/Co2+ transporter</fullName>
    </submittedName>
</protein>
<dbReference type="GO" id="GO:0046873">
    <property type="term" value="F:metal ion transmembrane transporter activity"/>
    <property type="evidence" value="ECO:0007669"/>
    <property type="project" value="InterPro"/>
</dbReference>